<evidence type="ECO:0000313" key="1">
    <source>
        <dbReference type="EMBL" id="KAK1120223.1"/>
    </source>
</evidence>
<evidence type="ECO:0000313" key="2">
    <source>
        <dbReference type="Proteomes" id="UP001177670"/>
    </source>
</evidence>
<reference evidence="1" key="1">
    <citation type="submission" date="2021-10" db="EMBL/GenBank/DDBJ databases">
        <title>Melipona bicolor Genome sequencing and assembly.</title>
        <authorList>
            <person name="Araujo N.S."/>
            <person name="Arias M.C."/>
        </authorList>
    </citation>
    <scope>NUCLEOTIDE SEQUENCE</scope>
    <source>
        <strain evidence="1">USP_2M_L1-L4_2017</strain>
        <tissue evidence="1">Whole body</tissue>
    </source>
</reference>
<dbReference type="Proteomes" id="UP001177670">
    <property type="component" value="Unassembled WGS sequence"/>
</dbReference>
<organism evidence="1 2">
    <name type="scientific">Melipona bicolor</name>
    <dbReference type="NCBI Taxonomy" id="60889"/>
    <lineage>
        <taxon>Eukaryota</taxon>
        <taxon>Metazoa</taxon>
        <taxon>Ecdysozoa</taxon>
        <taxon>Arthropoda</taxon>
        <taxon>Hexapoda</taxon>
        <taxon>Insecta</taxon>
        <taxon>Pterygota</taxon>
        <taxon>Neoptera</taxon>
        <taxon>Endopterygota</taxon>
        <taxon>Hymenoptera</taxon>
        <taxon>Apocrita</taxon>
        <taxon>Aculeata</taxon>
        <taxon>Apoidea</taxon>
        <taxon>Anthophila</taxon>
        <taxon>Apidae</taxon>
        <taxon>Melipona</taxon>
    </lineage>
</organism>
<accession>A0AA40FJJ9</accession>
<proteinExistence type="predicted"/>
<gene>
    <name evidence="1" type="ORF">K0M31_012590</name>
</gene>
<comment type="caution">
    <text evidence="1">The sequence shown here is derived from an EMBL/GenBank/DDBJ whole genome shotgun (WGS) entry which is preliminary data.</text>
</comment>
<dbReference type="AlphaFoldDB" id="A0AA40FJJ9"/>
<protein>
    <submittedName>
        <fullName evidence="1">Uncharacterized protein</fullName>
    </submittedName>
</protein>
<keyword evidence="2" id="KW-1185">Reference proteome</keyword>
<name>A0AA40FJJ9_9HYME</name>
<sequence>MAKRSTTNEFLDTSSSEDELQIDLYSDMLERLTVKTTTVIVISYNQDGDEEFA</sequence>
<dbReference type="EMBL" id="JAHYIQ010000032">
    <property type="protein sequence ID" value="KAK1120223.1"/>
    <property type="molecule type" value="Genomic_DNA"/>
</dbReference>